<organism evidence="2 3">
    <name type="scientific">Panaeolus cyanescens</name>
    <dbReference type="NCBI Taxonomy" id="181874"/>
    <lineage>
        <taxon>Eukaryota</taxon>
        <taxon>Fungi</taxon>
        <taxon>Dikarya</taxon>
        <taxon>Basidiomycota</taxon>
        <taxon>Agaricomycotina</taxon>
        <taxon>Agaricomycetes</taxon>
        <taxon>Agaricomycetidae</taxon>
        <taxon>Agaricales</taxon>
        <taxon>Agaricineae</taxon>
        <taxon>Galeropsidaceae</taxon>
        <taxon>Panaeolus</taxon>
    </lineage>
</organism>
<reference evidence="2 3" key="1">
    <citation type="journal article" date="2018" name="Evol. Lett.">
        <title>Horizontal gene cluster transfer increased hallucinogenic mushroom diversity.</title>
        <authorList>
            <person name="Reynolds H.T."/>
            <person name="Vijayakumar V."/>
            <person name="Gluck-Thaler E."/>
            <person name="Korotkin H.B."/>
            <person name="Matheny P.B."/>
            <person name="Slot J.C."/>
        </authorList>
    </citation>
    <scope>NUCLEOTIDE SEQUENCE [LARGE SCALE GENOMIC DNA]</scope>
    <source>
        <strain evidence="2 3">2629</strain>
    </source>
</reference>
<dbReference type="EMBL" id="NHTK01005902">
    <property type="protein sequence ID" value="PPQ71745.1"/>
    <property type="molecule type" value="Genomic_DNA"/>
</dbReference>
<dbReference type="AlphaFoldDB" id="A0A409VZS5"/>
<protein>
    <submittedName>
        <fullName evidence="2">Uncharacterized protein</fullName>
    </submittedName>
</protein>
<evidence type="ECO:0000313" key="2">
    <source>
        <dbReference type="EMBL" id="PPQ71745.1"/>
    </source>
</evidence>
<accession>A0A409VZS5</accession>
<evidence type="ECO:0000256" key="1">
    <source>
        <dbReference type="SAM" id="MobiDB-lite"/>
    </source>
</evidence>
<proteinExistence type="predicted"/>
<gene>
    <name evidence="2" type="ORF">CVT24_006509</name>
</gene>
<name>A0A409VZS5_9AGAR</name>
<dbReference type="InParanoid" id="A0A409VZS5"/>
<sequence length="639" mass="69683">MLDPAVQVSSLPIPIYSRPSMLDISKITTSLLGFADDVVHFFNQRLSLPRSYQSSSELHAQCVRLCEEVNRLKQYAPSIFQAMDLQDTPISQDIMDHLQILSGEIESLMETIKGKGEAQPPAVLKELASVSGDRLKAQCERIASLSNTTVNELLDSLDGMARTKGLIYTVVDGKLRVQESANSASNQGNILLQYLAHESGHVHATIGFSPVHERAPAQPIPIRNTGSAAYGHESFVRRYNDCEFIVNNYDSNPQPQSTDRPILQAEPAVFKISLDGHSPGMDHFDRNKNPQHGPAPFPEASSEYKRIFISSAIIDKTPVLPSNSTTKGGFTGGVQVSPERSLARKNIPLIRRESHQAPDEESVAVALHSEVDPGAGLISVGQDTSLPAHSTETSTQVKDAADPDQVDIGDSEGLTVPHVNVGNTHWVRVDPALSPLIPFAGQTPDGGSIMSGGSFASDSTRPEDLLSFEALQGGACIIIQKRIEYEREERIRSRSNVSTTYWDRDPEEYLELHHSTIPPSHGLAMRNSCNLIDAVPVHRLHLPSLARVLGTIDEHLRDDSERYPTAHAVDTETTTTISSSLPSSVGGSSEAMSQGNIFLELENQSLDTLYYGYLQVLEEQRVASTTSAPARSHLKDAAL</sequence>
<comment type="caution">
    <text evidence="2">The sequence shown here is derived from an EMBL/GenBank/DDBJ whole genome shotgun (WGS) entry which is preliminary data.</text>
</comment>
<keyword evidence="3" id="KW-1185">Reference proteome</keyword>
<dbReference type="Proteomes" id="UP000284842">
    <property type="component" value="Unassembled WGS sequence"/>
</dbReference>
<feature type="region of interest" description="Disordered" evidence="1">
    <location>
        <begin position="382"/>
        <end position="403"/>
    </location>
</feature>
<evidence type="ECO:0000313" key="3">
    <source>
        <dbReference type="Proteomes" id="UP000284842"/>
    </source>
</evidence>
<feature type="compositionally biased region" description="Polar residues" evidence="1">
    <location>
        <begin position="382"/>
        <end position="397"/>
    </location>
</feature>
<feature type="region of interest" description="Disordered" evidence="1">
    <location>
        <begin position="277"/>
        <end position="299"/>
    </location>
</feature>